<dbReference type="GO" id="GO:0009254">
    <property type="term" value="P:peptidoglycan turnover"/>
    <property type="evidence" value="ECO:0007669"/>
    <property type="project" value="UniProtKB-UniRule"/>
</dbReference>
<sequence length="347" mass="37543">MSSSIPALGPVMIDLEGLEISEADRRRLLHPHTGGVILFARNFESRAQLISLTSAIRELRPELIIAVDHEGGRVQRFRADGFTSIPPMRRIGKLWDRDESPSKLEAVRAASAVGYVLASELRACGVDLSFAPVLDLDYGHSEVIGDRAFHDDPRTVTLLAQALTHGMSLAGMANCGKHFPGHGWAEADSHLDLPTDERTLDEILDSDAAPYGWFGIGLAAVMPAHVVYPAVDELPAGFSATWLQKVLRQRLGFLGVIISDDLNMEGARVAGDLVASAHAALRAGCDMLLACNKPDRLDRLLDGLDHTMSAASLGRISTLKPTAAIPDWETLRASDRYAAAFKILKSL</sequence>
<keyword evidence="3 10" id="KW-0132">Cell division</keyword>
<comment type="function">
    <text evidence="10">Plays a role in peptidoglycan recycling by cleaving the terminal beta-1,4-linked N-acetylglucosamine (GlcNAc) from peptide-linked peptidoglycan fragments, giving rise to free GlcNAc, anhydro-N-acetylmuramic acid and anhydro-N-acetylmuramic acid-linked peptides.</text>
</comment>
<dbReference type="PROSITE" id="PS00775">
    <property type="entry name" value="GLYCOSYL_HYDROL_F3"/>
    <property type="match status" value="1"/>
</dbReference>
<dbReference type="InterPro" id="IPR019800">
    <property type="entry name" value="Glyco_hydro_3_AS"/>
</dbReference>
<feature type="domain" description="Glycoside hydrolase family 3 N-terminal" evidence="11">
    <location>
        <begin position="19"/>
        <end position="309"/>
    </location>
</feature>
<dbReference type="InterPro" id="IPR036962">
    <property type="entry name" value="Glyco_hydro_3_N_sf"/>
</dbReference>
<dbReference type="InterPro" id="IPR022956">
    <property type="entry name" value="Beta_hexosaminidase_bac"/>
</dbReference>
<evidence type="ECO:0000256" key="8">
    <source>
        <dbReference type="ARBA" id="ARBA00023306"/>
    </source>
</evidence>
<keyword evidence="9 10" id="KW-0961">Cell wall biogenesis/degradation</keyword>
<dbReference type="RefSeq" id="WP_034412326.1">
    <property type="nucleotide sequence ID" value="NZ_KI519499.1"/>
</dbReference>
<comment type="similarity">
    <text evidence="10">Belongs to the glycosyl hydrolase 3 family. NagZ subfamily.</text>
</comment>
<comment type="catalytic activity">
    <reaction evidence="1 10">
        <text>Hydrolysis of terminal non-reducing N-acetyl-D-hexosamine residues in N-acetyl-beta-D-hexosaminides.</text>
        <dbReference type="EC" id="3.2.1.52"/>
    </reaction>
</comment>
<dbReference type="Pfam" id="PF00933">
    <property type="entry name" value="Glyco_hydro_3"/>
    <property type="match status" value="1"/>
</dbReference>
<evidence type="ECO:0000313" key="13">
    <source>
        <dbReference type="RefSeq" id="WP_034412326.1"/>
    </source>
</evidence>
<reference evidence="13" key="1">
    <citation type="submission" date="2025-08" db="UniProtKB">
        <authorList>
            <consortium name="RefSeq"/>
        </authorList>
    </citation>
    <scope>IDENTIFICATION</scope>
</reference>
<evidence type="ECO:0000256" key="1">
    <source>
        <dbReference type="ARBA" id="ARBA00001231"/>
    </source>
</evidence>
<organism evidence="12 13">
    <name type="scientific">Derxia gummosa DSM 723</name>
    <dbReference type="NCBI Taxonomy" id="1121388"/>
    <lineage>
        <taxon>Bacteria</taxon>
        <taxon>Pseudomonadati</taxon>
        <taxon>Pseudomonadota</taxon>
        <taxon>Betaproteobacteria</taxon>
        <taxon>Burkholderiales</taxon>
        <taxon>Alcaligenaceae</taxon>
        <taxon>Derxia</taxon>
    </lineage>
</organism>
<dbReference type="SUPFAM" id="SSF51445">
    <property type="entry name" value="(Trans)glycosidases"/>
    <property type="match status" value="1"/>
</dbReference>
<evidence type="ECO:0000256" key="2">
    <source>
        <dbReference type="ARBA" id="ARBA00022490"/>
    </source>
</evidence>
<feature type="site" description="Important for catalytic activity" evidence="10">
    <location>
        <position position="188"/>
    </location>
</feature>
<dbReference type="InterPro" id="IPR017853">
    <property type="entry name" value="GH"/>
</dbReference>
<dbReference type="GO" id="GO:0008360">
    <property type="term" value="P:regulation of cell shape"/>
    <property type="evidence" value="ECO:0007669"/>
    <property type="project" value="UniProtKB-KW"/>
</dbReference>
<dbReference type="GO" id="GO:0009252">
    <property type="term" value="P:peptidoglycan biosynthetic process"/>
    <property type="evidence" value="ECO:0007669"/>
    <property type="project" value="UniProtKB-KW"/>
</dbReference>
<dbReference type="AlphaFoldDB" id="A0A8B6X8F5"/>
<dbReference type="PANTHER" id="PTHR30480:SF13">
    <property type="entry name" value="BETA-HEXOSAMINIDASE"/>
    <property type="match status" value="1"/>
</dbReference>
<name>A0A8B6X8F5_9BURK</name>
<keyword evidence="7 10" id="KW-0326">Glycosidase</keyword>
<dbReference type="GO" id="GO:0005975">
    <property type="term" value="P:carbohydrate metabolic process"/>
    <property type="evidence" value="ECO:0007669"/>
    <property type="project" value="InterPro"/>
</dbReference>
<evidence type="ECO:0000256" key="10">
    <source>
        <dbReference type="HAMAP-Rule" id="MF_00364"/>
    </source>
</evidence>
<dbReference type="OrthoDB" id="9786661at2"/>
<evidence type="ECO:0000256" key="7">
    <source>
        <dbReference type="ARBA" id="ARBA00023295"/>
    </source>
</evidence>
<dbReference type="GO" id="GO:0071555">
    <property type="term" value="P:cell wall organization"/>
    <property type="evidence" value="ECO:0007669"/>
    <property type="project" value="UniProtKB-KW"/>
</dbReference>
<dbReference type="GO" id="GO:0051301">
    <property type="term" value="P:cell division"/>
    <property type="evidence" value="ECO:0007669"/>
    <property type="project" value="UniProtKB-KW"/>
</dbReference>
<feature type="binding site" evidence="10">
    <location>
        <begin position="177"/>
        <end position="178"/>
    </location>
    <ligand>
        <name>substrate</name>
    </ligand>
</feature>
<evidence type="ECO:0000256" key="3">
    <source>
        <dbReference type="ARBA" id="ARBA00022618"/>
    </source>
</evidence>
<dbReference type="GO" id="GO:0004563">
    <property type="term" value="F:beta-N-acetylhexosaminidase activity"/>
    <property type="evidence" value="ECO:0007669"/>
    <property type="project" value="UniProtKB-UniRule"/>
</dbReference>
<dbReference type="InterPro" id="IPR001764">
    <property type="entry name" value="Glyco_hydro_3_N"/>
</dbReference>
<evidence type="ECO:0000259" key="11">
    <source>
        <dbReference type="Pfam" id="PF00933"/>
    </source>
</evidence>
<keyword evidence="2 10" id="KW-0963">Cytoplasm</keyword>
<keyword evidence="6 10" id="KW-0573">Peptidoglycan synthesis</keyword>
<keyword evidence="12" id="KW-1185">Reference proteome</keyword>
<feature type="binding site" evidence="10">
    <location>
        <position position="147"/>
    </location>
    <ligand>
        <name>substrate</name>
    </ligand>
</feature>
<gene>
    <name evidence="10 13" type="primary">nagZ</name>
</gene>
<evidence type="ECO:0000256" key="5">
    <source>
        <dbReference type="ARBA" id="ARBA00022960"/>
    </source>
</evidence>
<feature type="binding site" evidence="10">
    <location>
        <position position="76"/>
    </location>
    <ligand>
        <name>substrate</name>
    </ligand>
</feature>
<proteinExistence type="inferred from homology"/>
<dbReference type="EC" id="3.2.1.52" evidence="10"/>
<dbReference type="GO" id="GO:0005737">
    <property type="term" value="C:cytoplasm"/>
    <property type="evidence" value="ECO:0007669"/>
    <property type="project" value="UniProtKB-SubCell"/>
</dbReference>
<protein>
    <recommendedName>
        <fullName evidence="10">Beta-hexosaminidase</fullName>
        <ecNumber evidence="10">3.2.1.52</ecNumber>
    </recommendedName>
    <alternativeName>
        <fullName evidence="10">Beta-N-acetylhexosaminidase</fullName>
    </alternativeName>
    <alternativeName>
        <fullName evidence="10">N-acetyl-beta-glucosaminidase</fullName>
    </alternativeName>
</protein>
<evidence type="ECO:0000256" key="4">
    <source>
        <dbReference type="ARBA" id="ARBA00022801"/>
    </source>
</evidence>
<dbReference type="HAMAP" id="MF_00364">
    <property type="entry name" value="NagZ"/>
    <property type="match status" value="1"/>
</dbReference>
<feature type="active site" description="Nucleophile" evidence="10">
    <location>
        <position position="260"/>
    </location>
</feature>
<dbReference type="InterPro" id="IPR050226">
    <property type="entry name" value="NagZ_Beta-hexosaminidase"/>
</dbReference>
<evidence type="ECO:0000256" key="9">
    <source>
        <dbReference type="ARBA" id="ARBA00023316"/>
    </source>
</evidence>
<dbReference type="NCBIfam" id="NF003740">
    <property type="entry name" value="PRK05337.1"/>
    <property type="match status" value="1"/>
</dbReference>
<evidence type="ECO:0000256" key="6">
    <source>
        <dbReference type="ARBA" id="ARBA00022984"/>
    </source>
</evidence>
<comment type="subcellular location">
    <subcellularLocation>
        <location evidence="10">Cytoplasm</location>
    </subcellularLocation>
</comment>
<keyword evidence="8 10" id="KW-0131">Cell cycle</keyword>
<dbReference type="Proteomes" id="UP000675920">
    <property type="component" value="Unplaced"/>
</dbReference>
<accession>A0A8B6X8F5</accession>
<keyword evidence="4 10" id="KW-0378">Hydrolase</keyword>
<feature type="active site" description="Proton donor/acceptor" evidence="10">
    <location>
        <position position="190"/>
    </location>
</feature>
<dbReference type="UniPathway" id="UPA00544"/>
<keyword evidence="5 10" id="KW-0133">Cell shape</keyword>
<dbReference type="PANTHER" id="PTHR30480">
    <property type="entry name" value="BETA-HEXOSAMINIDASE-RELATED"/>
    <property type="match status" value="1"/>
</dbReference>
<feature type="binding site" evidence="10">
    <location>
        <position position="68"/>
    </location>
    <ligand>
        <name>substrate</name>
    </ligand>
</feature>
<dbReference type="Gene3D" id="3.20.20.300">
    <property type="entry name" value="Glycoside hydrolase, family 3, N-terminal domain"/>
    <property type="match status" value="1"/>
</dbReference>
<evidence type="ECO:0000313" key="12">
    <source>
        <dbReference type="Proteomes" id="UP000675920"/>
    </source>
</evidence>
<comment type="pathway">
    <text evidence="10">Cell wall biogenesis; peptidoglycan recycling.</text>
</comment>